<dbReference type="Gene3D" id="3.40.190.10">
    <property type="entry name" value="Periplasmic binding protein-like II"/>
    <property type="match status" value="1"/>
</dbReference>
<evidence type="ECO:0000256" key="1">
    <source>
        <dbReference type="SAM" id="MobiDB-lite"/>
    </source>
</evidence>
<sequence length="520" mass="58537">MQRQDGKHVRGKWRIWSVMLLLFTLLLNACGGGGATSDKGDAKGTSSETSSGSAGSGGLEPVELTWYYPQWNTQRDLKTVEQAINDITTKEIQATIRLKPIENSSYAQKLNTMVASNESFDIAWTSFWMFDYAQNARKGAFLDLDGLIDTHMPELKKTLPGVVWEALKVDGKTYGILNYQTITNREGFIVQKQYADKYKLDPASIKQVKDMEPFLTDVRTGEPGIIPFALTRGGSFEVMKNSFNRLEFINNHAIIGIYQDDKELKAVDIIQTPEYKEYTELMHGWFKKGIINQDAANLKSVNDLKKVGKIASVFHNVLKPGRDIEEKASFGGKDIALVHLTEPYVGTNTIIQSMQAISKNSKNPERALMFLELLNKDERLINLISFGVEGKHYEKVNEHTVKPIEGGGYDPNQTWVFGNTFKAFLREGQSQEVRDQTIKENESARPSPILGFTFDPQPVLTEMANIQAVNDQYGPGLDTGTVDPVQHLQEYIDKRKQAGIDKVLGEIQRQLDEWRKKTGK</sequence>
<reference evidence="3 4" key="1">
    <citation type="submission" date="2021-11" db="EMBL/GenBank/DDBJ databases">
        <title>Draft genome sequence of Paenibacillus profundus YoMME, a new Gram-positive bacteria with exoelectrogenic properties.</title>
        <authorList>
            <person name="Hubenova Y."/>
            <person name="Hubenova E."/>
            <person name="Manasiev Y."/>
            <person name="Peykov S."/>
            <person name="Mitov M."/>
        </authorList>
    </citation>
    <scope>NUCLEOTIDE SEQUENCE [LARGE SCALE GENOMIC DNA]</scope>
    <source>
        <strain evidence="3 4">YoMME</strain>
    </source>
</reference>
<dbReference type="InterPro" id="IPR022627">
    <property type="entry name" value="DUF3502"/>
</dbReference>
<comment type="caution">
    <text evidence="3">The sequence shown here is derived from an EMBL/GenBank/DDBJ whole genome shotgun (WGS) entry which is preliminary data.</text>
</comment>
<dbReference type="Pfam" id="PF01547">
    <property type="entry name" value="SBP_bac_1"/>
    <property type="match status" value="1"/>
</dbReference>
<dbReference type="InterPro" id="IPR006059">
    <property type="entry name" value="SBP"/>
</dbReference>
<accession>A0ABS8YIK0</accession>
<feature type="compositionally biased region" description="Low complexity" evidence="1">
    <location>
        <begin position="44"/>
        <end position="53"/>
    </location>
</feature>
<dbReference type="PANTHER" id="PTHR43649:SF17">
    <property type="entry name" value="ABC TRANSPORTER SOLUTE BINDING PROTEIN-SUGAR TRANSPORT"/>
    <property type="match status" value="1"/>
</dbReference>
<protein>
    <submittedName>
        <fullName evidence="3">ABC transporter substrate-binding protein</fullName>
    </submittedName>
</protein>
<feature type="region of interest" description="Disordered" evidence="1">
    <location>
        <begin position="36"/>
        <end position="58"/>
    </location>
</feature>
<gene>
    <name evidence="3" type="ORF">LQV63_08615</name>
</gene>
<evidence type="ECO:0000313" key="3">
    <source>
        <dbReference type="EMBL" id="MCE5169374.1"/>
    </source>
</evidence>
<dbReference type="InterPro" id="IPR050490">
    <property type="entry name" value="Bact_solute-bd_prot1"/>
</dbReference>
<evidence type="ECO:0000313" key="4">
    <source>
        <dbReference type="Proteomes" id="UP001199916"/>
    </source>
</evidence>
<dbReference type="Pfam" id="PF12010">
    <property type="entry name" value="DUF3502"/>
    <property type="match status" value="1"/>
</dbReference>
<keyword evidence="4" id="KW-1185">Reference proteome</keyword>
<feature type="domain" description="DUF3502" evidence="2">
    <location>
        <begin position="448"/>
        <end position="516"/>
    </location>
</feature>
<dbReference type="PANTHER" id="PTHR43649">
    <property type="entry name" value="ARABINOSE-BINDING PROTEIN-RELATED"/>
    <property type="match status" value="1"/>
</dbReference>
<dbReference type="Proteomes" id="UP001199916">
    <property type="component" value="Unassembled WGS sequence"/>
</dbReference>
<dbReference type="EMBL" id="JAJNBZ010000004">
    <property type="protein sequence ID" value="MCE5169374.1"/>
    <property type="molecule type" value="Genomic_DNA"/>
</dbReference>
<name>A0ABS8YIK0_9BACL</name>
<dbReference type="SUPFAM" id="SSF53850">
    <property type="entry name" value="Periplasmic binding protein-like II"/>
    <property type="match status" value="1"/>
</dbReference>
<dbReference type="RefSeq" id="WP_233696372.1">
    <property type="nucleotide sequence ID" value="NZ_JAJNBZ010000004.1"/>
</dbReference>
<evidence type="ECO:0000259" key="2">
    <source>
        <dbReference type="Pfam" id="PF12010"/>
    </source>
</evidence>
<organism evidence="3 4">
    <name type="scientific">Paenibacillus profundus</name>
    <dbReference type="NCBI Taxonomy" id="1173085"/>
    <lineage>
        <taxon>Bacteria</taxon>
        <taxon>Bacillati</taxon>
        <taxon>Bacillota</taxon>
        <taxon>Bacilli</taxon>
        <taxon>Bacillales</taxon>
        <taxon>Paenibacillaceae</taxon>
        <taxon>Paenibacillus</taxon>
    </lineage>
</organism>
<proteinExistence type="predicted"/>